<name>A0A926DDG3_9FIRM</name>
<dbReference type="CDD" id="cd04882">
    <property type="entry name" value="ACT_Bt0572_2"/>
    <property type="match status" value="1"/>
</dbReference>
<dbReference type="PANTHER" id="PTHR40099:SF1">
    <property type="entry name" value="ACETOLACTATE SYNTHASE, SMALL SUBUNIT"/>
    <property type="match status" value="1"/>
</dbReference>
<dbReference type="PANTHER" id="PTHR40099">
    <property type="entry name" value="ACETOLACTATE SYNTHASE, SMALL SUBUNIT"/>
    <property type="match status" value="1"/>
</dbReference>
<dbReference type="EMBL" id="JACRSP010000002">
    <property type="protein sequence ID" value="MBC8535826.1"/>
    <property type="molecule type" value="Genomic_DNA"/>
</dbReference>
<dbReference type="PROSITE" id="PS51671">
    <property type="entry name" value="ACT"/>
    <property type="match status" value="1"/>
</dbReference>
<dbReference type="Pfam" id="PF19571">
    <property type="entry name" value="ACT_8"/>
    <property type="match status" value="1"/>
</dbReference>
<proteinExistence type="predicted"/>
<dbReference type="InterPro" id="IPR002912">
    <property type="entry name" value="ACT_dom"/>
</dbReference>
<dbReference type="Proteomes" id="UP000620366">
    <property type="component" value="Unassembled WGS sequence"/>
</dbReference>
<evidence type="ECO:0000313" key="2">
    <source>
        <dbReference type="EMBL" id="MBC8535826.1"/>
    </source>
</evidence>
<keyword evidence="3" id="KW-1185">Reference proteome</keyword>
<comment type="caution">
    <text evidence="2">The sequence shown here is derived from an EMBL/GenBank/DDBJ whole genome shotgun (WGS) entry which is preliminary data.</text>
</comment>
<dbReference type="Gene3D" id="3.30.2130.10">
    <property type="entry name" value="VC0802-like"/>
    <property type="match status" value="1"/>
</dbReference>
<sequence length="145" mass="16127">MTVKQISIFMENQPGKLAEFTKLLERNNIDLRALSIADTQDFGILRVIVDDSLATIQILREAGYVCSVTPVLALEIPDQPGSLVKLLNILGDSGVNIEYTYAFLSRKKDRAFIILRVADNAQAIEVLGQNGIQPICQEEFAEIFE</sequence>
<dbReference type="AlphaFoldDB" id="A0A926DDG3"/>
<dbReference type="InterPro" id="IPR045739">
    <property type="entry name" value="ACT_dom_pair"/>
</dbReference>
<feature type="domain" description="ACT" evidence="1">
    <location>
        <begin position="5"/>
        <end position="79"/>
    </location>
</feature>
<evidence type="ECO:0000313" key="3">
    <source>
        <dbReference type="Proteomes" id="UP000620366"/>
    </source>
</evidence>
<dbReference type="InterPro" id="IPR045865">
    <property type="entry name" value="ACT-like_dom_sf"/>
</dbReference>
<dbReference type="RefSeq" id="WP_283243594.1">
    <property type="nucleotide sequence ID" value="NZ_JACRSP010000002.1"/>
</dbReference>
<reference evidence="2" key="1">
    <citation type="submission" date="2020-08" db="EMBL/GenBank/DDBJ databases">
        <title>Genome public.</title>
        <authorList>
            <person name="Liu C."/>
            <person name="Sun Q."/>
        </authorList>
    </citation>
    <scope>NUCLEOTIDE SEQUENCE</scope>
    <source>
        <strain evidence="2">BX7</strain>
    </source>
</reference>
<evidence type="ECO:0000259" key="1">
    <source>
        <dbReference type="PROSITE" id="PS51671"/>
    </source>
</evidence>
<gene>
    <name evidence="2" type="ORF">H8695_03860</name>
</gene>
<accession>A0A926DDG3</accession>
<organism evidence="2 3">
    <name type="scientific">Feifania hominis</name>
    <dbReference type="NCBI Taxonomy" id="2763660"/>
    <lineage>
        <taxon>Bacteria</taxon>
        <taxon>Bacillati</taxon>
        <taxon>Bacillota</taxon>
        <taxon>Clostridia</taxon>
        <taxon>Eubacteriales</taxon>
        <taxon>Feifaniaceae</taxon>
        <taxon>Feifania</taxon>
    </lineage>
</organism>
<dbReference type="SUPFAM" id="SSF55021">
    <property type="entry name" value="ACT-like"/>
    <property type="match status" value="2"/>
</dbReference>
<protein>
    <submittedName>
        <fullName evidence="2">Acetolactate synthase</fullName>
    </submittedName>
</protein>